<evidence type="ECO:0000313" key="1">
    <source>
        <dbReference type="EMBL" id="EHJ12465.1"/>
    </source>
</evidence>
<gene>
    <name evidence="1" type="ORF">CWATWH0003_2826</name>
</gene>
<proteinExistence type="predicted"/>
<name>G5J5S1_CROWT</name>
<comment type="caution">
    <text evidence="1">The sequence shown here is derived from an EMBL/GenBank/DDBJ whole genome shotgun (WGS) entry which is preliminary data.</text>
</comment>
<dbReference type="AlphaFoldDB" id="G5J5S1"/>
<sequence>MPINNKINPFRSSTILYKRSHFEDDYLRLYLKNRGHRETGAKLISGVP</sequence>
<dbReference type="PATRIC" id="fig|423471.3.peg.2658"/>
<dbReference type="Proteomes" id="UP000003477">
    <property type="component" value="Unassembled WGS sequence"/>
</dbReference>
<accession>G5J5S1</accession>
<dbReference type="EMBL" id="AESD01000419">
    <property type="protein sequence ID" value="EHJ12465.1"/>
    <property type="molecule type" value="Genomic_DNA"/>
</dbReference>
<protein>
    <submittedName>
        <fullName evidence="1">Uncharacterized protein</fullName>
    </submittedName>
</protein>
<reference evidence="1 2" key="1">
    <citation type="journal article" date="2011" name="Front. Microbiol.">
        <title>Two Strains of Crocosphaera watsonii with Highly Conserved Genomes are Distinguished by Strain-Specific Features.</title>
        <authorList>
            <person name="Bench S.R."/>
            <person name="Ilikchyan I.N."/>
            <person name="Tripp H.J."/>
            <person name="Zehr J.P."/>
        </authorList>
    </citation>
    <scope>NUCLEOTIDE SEQUENCE [LARGE SCALE GENOMIC DNA]</scope>
    <source>
        <strain evidence="1 2">WH 0003</strain>
    </source>
</reference>
<evidence type="ECO:0000313" key="2">
    <source>
        <dbReference type="Proteomes" id="UP000003477"/>
    </source>
</evidence>
<organism evidence="1 2">
    <name type="scientific">Crocosphaera watsonii WH 0003</name>
    <dbReference type="NCBI Taxonomy" id="423471"/>
    <lineage>
        <taxon>Bacteria</taxon>
        <taxon>Bacillati</taxon>
        <taxon>Cyanobacteriota</taxon>
        <taxon>Cyanophyceae</taxon>
        <taxon>Oscillatoriophycideae</taxon>
        <taxon>Chroococcales</taxon>
        <taxon>Aphanothecaceae</taxon>
        <taxon>Crocosphaera</taxon>
    </lineage>
</organism>